<evidence type="ECO:0000313" key="1">
    <source>
        <dbReference type="EMBL" id="GJS83751.1"/>
    </source>
</evidence>
<accession>A0ABQ4Z1X0</accession>
<name>A0ABQ4Z1X0_9ASTR</name>
<keyword evidence="2" id="KW-1185">Reference proteome</keyword>
<dbReference type="Proteomes" id="UP001151760">
    <property type="component" value="Unassembled WGS sequence"/>
</dbReference>
<comment type="caution">
    <text evidence="1">The sequence shown here is derived from an EMBL/GenBank/DDBJ whole genome shotgun (WGS) entry which is preliminary data.</text>
</comment>
<reference evidence="1" key="1">
    <citation type="journal article" date="2022" name="Int. J. Mol. Sci.">
        <title>Draft Genome of Tanacetum Coccineum: Genomic Comparison of Closely Related Tanacetum-Family Plants.</title>
        <authorList>
            <person name="Yamashiro T."/>
            <person name="Shiraishi A."/>
            <person name="Nakayama K."/>
            <person name="Satake H."/>
        </authorList>
    </citation>
    <scope>NUCLEOTIDE SEQUENCE</scope>
</reference>
<gene>
    <name evidence="1" type="ORF">Tco_0750292</name>
</gene>
<proteinExistence type="predicted"/>
<protein>
    <submittedName>
        <fullName evidence="1">Uncharacterized protein</fullName>
    </submittedName>
</protein>
<organism evidence="1 2">
    <name type="scientific">Tanacetum coccineum</name>
    <dbReference type="NCBI Taxonomy" id="301880"/>
    <lineage>
        <taxon>Eukaryota</taxon>
        <taxon>Viridiplantae</taxon>
        <taxon>Streptophyta</taxon>
        <taxon>Embryophyta</taxon>
        <taxon>Tracheophyta</taxon>
        <taxon>Spermatophyta</taxon>
        <taxon>Magnoliopsida</taxon>
        <taxon>eudicotyledons</taxon>
        <taxon>Gunneridae</taxon>
        <taxon>Pentapetalae</taxon>
        <taxon>asterids</taxon>
        <taxon>campanulids</taxon>
        <taxon>Asterales</taxon>
        <taxon>Asteraceae</taxon>
        <taxon>Asteroideae</taxon>
        <taxon>Anthemideae</taxon>
        <taxon>Anthemidinae</taxon>
        <taxon>Tanacetum</taxon>
    </lineage>
</organism>
<sequence length="226" mass="25507">MCLKSWGRNNYARALIEVSLENILVDSLVVAIPFQNESGHTMETIDIEYEWQPPRLSDDGFVKVTRKHGNGKQTAKTRHIDGVWLTKPKPNYYYRPSSKSANVNKINIVSLQNSFDALMEKDKFFEVSNETWKASNDVGSIMDDSDTKQVKKHMKDNGKPMDGLADDARKKLEAPPKKTPRKIVYSTYSASNRIRGKMVQMDRSLSNLDLGIVLVDGSVPEPSVSQ</sequence>
<reference evidence="1" key="2">
    <citation type="submission" date="2022-01" db="EMBL/GenBank/DDBJ databases">
        <authorList>
            <person name="Yamashiro T."/>
            <person name="Shiraishi A."/>
            <person name="Satake H."/>
            <person name="Nakayama K."/>
        </authorList>
    </citation>
    <scope>NUCLEOTIDE SEQUENCE</scope>
</reference>
<dbReference type="EMBL" id="BQNB010010924">
    <property type="protein sequence ID" value="GJS83751.1"/>
    <property type="molecule type" value="Genomic_DNA"/>
</dbReference>
<evidence type="ECO:0000313" key="2">
    <source>
        <dbReference type="Proteomes" id="UP001151760"/>
    </source>
</evidence>